<keyword evidence="3" id="KW-0576">Peroxisome</keyword>
<keyword evidence="2" id="KW-0472">Membrane</keyword>
<dbReference type="Pfam" id="PF05648">
    <property type="entry name" value="PEX11"/>
    <property type="match status" value="1"/>
</dbReference>
<keyword evidence="1" id="KW-0962">Peroxisome biogenesis</keyword>
<dbReference type="VEuPathDB" id="FungiDB:PV10_03310"/>
<dbReference type="RefSeq" id="XP_016227260.1">
    <property type="nucleotide sequence ID" value="XM_016367742.1"/>
</dbReference>
<comment type="subcellular location">
    <subcellularLocation>
        <location evidence="4">Peroxisome membrane</location>
    </subcellularLocation>
</comment>
<dbReference type="HOGENOM" id="CLU_049216_0_0_1"/>
<reference evidence="6 7" key="1">
    <citation type="submission" date="2015-01" db="EMBL/GenBank/DDBJ databases">
        <title>The Genome Sequence of Exophiala mesophila CBS40295.</title>
        <authorList>
            <consortium name="The Broad Institute Genomics Platform"/>
            <person name="Cuomo C."/>
            <person name="de Hoog S."/>
            <person name="Gorbushina A."/>
            <person name="Stielow B."/>
            <person name="Teixiera M."/>
            <person name="Abouelleil A."/>
            <person name="Chapman S.B."/>
            <person name="Priest M."/>
            <person name="Young S.K."/>
            <person name="Wortman J."/>
            <person name="Nusbaum C."/>
            <person name="Birren B."/>
        </authorList>
    </citation>
    <scope>NUCLEOTIDE SEQUENCE [LARGE SCALE GENOMIC DNA]</scope>
    <source>
        <strain evidence="6 7">CBS 40295</strain>
    </source>
</reference>
<dbReference type="GO" id="GO:0016559">
    <property type="term" value="P:peroxisome fission"/>
    <property type="evidence" value="ECO:0007669"/>
    <property type="project" value="InterPro"/>
</dbReference>
<dbReference type="PANTHER" id="PTHR12652">
    <property type="entry name" value="PEROXISOMAL BIOGENESIS FACTOR 11"/>
    <property type="match status" value="1"/>
</dbReference>
<dbReference type="OrthoDB" id="411017at2759"/>
<dbReference type="GO" id="GO:0005778">
    <property type="term" value="C:peroxisomal membrane"/>
    <property type="evidence" value="ECO:0007669"/>
    <property type="project" value="UniProtKB-SubCell"/>
</dbReference>
<dbReference type="OMA" id="AKRTMQL"/>
<evidence type="ECO:0008006" key="8">
    <source>
        <dbReference type="Google" id="ProtNLM"/>
    </source>
</evidence>
<feature type="compositionally biased region" description="Basic and acidic residues" evidence="5">
    <location>
        <begin position="97"/>
        <end position="107"/>
    </location>
</feature>
<evidence type="ECO:0000256" key="5">
    <source>
        <dbReference type="SAM" id="MobiDB-lite"/>
    </source>
</evidence>
<dbReference type="STRING" id="212818.A0A0D1Y4U8"/>
<dbReference type="Proteomes" id="UP000054302">
    <property type="component" value="Unassembled WGS sequence"/>
</dbReference>
<accession>A0A0D1Y4U8</accession>
<name>A0A0D1Y4U8_EXOME</name>
<protein>
    <recommendedName>
        <fullName evidence="8">Peroxisomal biogenesis factor 11</fullName>
    </recommendedName>
</protein>
<feature type="compositionally biased region" description="Polar residues" evidence="5">
    <location>
        <begin position="77"/>
        <end position="86"/>
    </location>
</feature>
<gene>
    <name evidence="6" type="ORF">PV10_03310</name>
</gene>
<dbReference type="InterPro" id="IPR008733">
    <property type="entry name" value="PEX11"/>
</dbReference>
<dbReference type="EMBL" id="KN847521">
    <property type="protein sequence ID" value="KIV95686.1"/>
    <property type="molecule type" value="Genomic_DNA"/>
</dbReference>
<organism evidence="6 7">
    <name type="scientific">Exophiala mesophila</name>
    <name type="common">Black yeast-like fungus</name>
    <dbReference type="NCBI Taxonomy" id="212818"/>
    <lineage>
        <taxon>Eukaryota</taxon>
        <taxon>Fungi</taxon>
        <taxon>Dikarya</taxon>
        <taxon>Ascomycota</taxon>
        <taxon>Pezizomycotina</taxon>
        <taxon>Eurotiomycetes</taxon>
        <taxon>Chaetothyriomycetidae</taxon>
        <taxon>Chaetothyriales</taxon>
        <taxon>Herpotrichiellaceae</taxon>
        <taxon>Exophiala</taxon>
    </lineage>
</organism>
<proteinExistence type="predicted"/>
<evidence type="ECO:0000256" key="4">
    <source>
        <dbReference type="ARBA" id="ARBA00046271"/>
    </source>
</evidence>
<evidence type="ECO:0000256" key="3">
    <source>
        <dbReference type="ARBA" id="ARBA00023140"/>
    </source>
</evidence>
<evidence type="ECO:0000313" key="6">
    <source>
        <dbReference type="EMBL" id="KIV95686.1"/>
    </source>
</evidence>
<keyword evidence="7" id="KW-1185">Reference proteome</keyword>
<dbReference type="PANTHER" id="PTHR12652:SF50">
    <property type="entry name" value="PEROXIN 11"/>
    <property type="match status" value="1"/>
</dbReference>
<sequence length="349" mass="38604">MKIAVKSRGLQCIAVQIQIFKFESQDTEVTFGLGPASSVSWGKPPMKLGPTWHQTSCHYLTIASSNSHPFLTSNPVLVSDPTSLNPSRRSKSTTSKKKSEPGPRTESRVATMVADALVYHPLVTHYLRFVATTIGRDKVLRTIQYFARFYAWYLYRTNNPSSSIQPWTVIKTQFGLTRKILRVGKFVEHLRLGSELYNSAVKSGNGDKVSQYLQILRQIGYAGYLLCDSLTVLDAMGAKKDPRAKSLQATAYRFWFSGLTASAIAGIYNTYKLRQRSLAVDEKDAEAKVDKITIARQRQVVNIQLVSDLCDLTVPSTALGYASFDDGIIGLAGTTSSLLGAWAAWEKTA</sequence>
<feature type="region of interest" description="Disordered" evidence="5">
    <location>
        <begin position="77"/>
        <end position="107"/>
    </location>
</feature>
<evidence type="ECO:0000313" key="7">
    <source>
        <dbReference type="Proteomes" id="UP000054302"/>
    </source>
</evidence>
<evidence type="ECO:0000256" key="2">
    <source>
        <dbReference type="ARBA" id="ARBA00023136"/>
    </source>
</evidence>
<dbReference type="GeneID" id="27321155"/>
<evidence type="ECO:0000256" key="1">
    <source>
        <dbReference type="ARBA" id="ARBA00022593"/>
    </source>
</evidence>
<dbReference type="AlphaFoldDB" id="A0A0D1Y4U8"/>